<keyword evidence="2" id="KW-1185">Reference proteome</keyword>
<evidence type="ECO:0000313" key="2">
    <source>
        <dbReference type="Proteomes" id="UP000789920"/>
    </source>
</evidence>
<proteinExistence type="predicted"/>
<sequence length="108" mass="12859">MDIRISEIKQREKIRTIDMDESIGEWKDRIWDDYLEYKEKPYLPLAYKNFLLVWKKNFVSNEKVSKMPNIMNNCTSVSKVDDGDVDDKEIPECIYHNIMVGHQSICEP</sequence>
<name>A0ACA9SB20_9GLOM</name>
<dbReference type="EMBL" id="CAJVQC010108203">
    <property type="protein sequence ID" value="CAG8834096.1"/>
    <property type="molecule type" value="Genomic_DNA"/>
</dbReference>
<feature type="non-terminal residue" evidence="1">
    <location>
        <position position="108"/>
    </location>
</feature>
<comment type="caution">
    <text evidence="1">The sequence shown here is derived from an EMBL/GenBank/DDBJ whole genome shotgun (WGS) entry which is preliminary data.</text>
</comment>
<gene>
    <name evidence="1" type="ORF">RPERSI_LOCUS29074</name>
</gene>
<evidence type="ECO:0000313" key="1">
    <source>
        <dbReference type="EMBL" id="CAG8834096.1"/>
    </source>
</evidence>
<dbReference type="Proteomes" id="UP000789920">
    <property type="component" value="Unassembled WGS sequence"/>
</dbReference>
<reference evidence="1" key="1">
    <citation type="submission" date="2021-06" db="EMBL/GenBank/DDBJ databases">
        <authorList>
            <person name="Kallberg Y."/>
            <person name="Tangrot J."/>
            <person name="Rosling A."/>
        </authorList>
    </citation>
    <scope>NUCLEOTIDE SEQUENCE</scope>
    <source>
        <strain evidence="1">MA461A</strain>
    </source>
</reference>
<organism evidence="1 2">
    <name type="scientific">Racocetra persica</name>
    <dbReference type="NCBI Taxonomy" id="160502"/>
    <lineage>
        <taxon>Eukaryota</taxon>
        <taxon>Fungi</taxon>
        <taxon>Fungi incertae sedis</taxon>
        <taxon>Mucoromycota</taxon>
        <taxon>Glomeromycotina</taxon>
        <taxon>Glomeromycetes</taxon>
        <taxon>Diversisporales</taxon>
        <taxon>Gigasporaceae</taxon>
        <taxon>Racocetra</taxon>
    </lineage>
</organism>
<accession>A0ACA9SB20</accession>
<protein>
    <submittedName>
        <fullName evidence="1">1364_t:CDS:1</fullName>
    </submittedName>
</protein>